<organism evidence="1 2">
    <name type="scientific">Persea americana</name>
    <name type="common">Avocado</name>
    <dbReference type="NCBI Taxonomy" id="3435"/>
    <lineage>
        <taxon>Eukaryota</taxon>
        <taxon>Viridiplantae</taxon>
        <taxon>Streptophyta</taxon>
        <taxon>Embryophyta</taxon>
        <taxon>Tracheophyta</taxon>
        <taxon>Spermatophyta</taxon>
        <taxon>Magnoliopsida</taxon>
        <taxon>Magnoliidae</taxon>
        <taxon>Laurales</taxon>
        <taxon>Lauraceae</taxon>
        <taxon>Persea</taxon>
    </lineage>
</organism>
<keyword evidence="2" id="KW-1185">Reference proteome</keyword>
<proteinExistence type="predicted"/>
<protein>
    <submittedName>
        <fullName evidence="1">Uncharacterized protein</fullName>
    </submittedName>
</protein>
<sequence length="470" mass="51317">MEIPCSRDSTREKQMEEESRLKPSPIPSALDLQSPDQKLDAGALFVLESKGSWVHCGYHLTTAIVGPALLSLPIALASLGWVWGVLWLIIEALVTFYSYNLLSLVLEHHAKQGLRLLRFREMAEHILGPRWGRFYVGPIQFAVCYGAAVGCTLLGGQCMKSIYLLSTPNGSIKLYEFIIISGLMTLILAQIPSFHTLRHINLVSLILALAFSACATAGAIHIGISSKALHKDYSISSDGVNRLFGVSSAIAIIATAYGNGIVPEIQATLAPPVKGKMFKGLCICYTVVIVTFFSVGISGYWAFGNQAAGIILSNFLIGGKPLLPKWFLMMTYVFTLLQVLAVGVIYLQPLNEVLEGKFADPKREKFSTRNVVPRLVFRSLAVVTATAIAAMLPFFGDINAVIGAFGIMPLDFILPMIFYNMTFKPSKRSLLFWGNTIIAVIFSVLAVIAAVSTVRQIALDAKTYRLFANV</sequence>
<dbReference type="Proteomes" id="UP001234297">
    <property type="component" value="Chromosome 5"/>
</dbReference>
<dbReference type="EMBL" id="CM056813">
    <property type="protein sequence ID" value="KAJ8641448.1"/>
    <property type="molecule type" value="Genomic_DNA"/>
</dbReference>
<evidence type="ECO:0000313" key="2">
    <source>
        <dbReference type="Proteomes" id="UP001234297"/>
    </source>
</evidence>
<reference evidence="1 2" key="1">
    <citation type="journal article" date="2022" name="Hortic Res">
        <title>A haplotype resolved chromosomal level avocado genome allows analysis of novel avocado genes.</title>
        <authorList>
            <person name="Nath O."/>
            <person name="Fletcher S.J."/>
            <person name="Hayward A."/>
            <person name="Shaw L.M."/>
            <person name="Masouleh A.K."/>
            <person name="Furtado A."/>
            <person name="Henry R.J."/>
            <person name="Mitter N."/>
        </authorList>
    </citation>
    <scope>NUCLEOTIDE SEQUENCE [LARGE SCALE GENOMIC DNA]</scope>
    <source>
        <strain evidence="2">cv. Hass</strain>
    </source>
</reference>
<gene>
    <name evidence="1" type="ORF">MRB53_018142</name>
</gene>
<evidence type="ECO:0000313" key="1">
    <source>
        <dbReference type="EMBL" id="KAJ8641448.1"/>
    </source>
</evidence>
<name>A0ACC2M7R7_PERAE</name>
<comment type="caution">
    <text evidence="1">The sequence shown here is derived from an EMBL/GenBank/DDBJ whole genome shotgun (WGS) entry which is preliminary data.</text>
</comment>
<accession>A0ACC2M7R7</accession>